<reference evidence="4" key="1">
    <citation type="submission" date="2022-02" db="EMBL/GenBank/DDBJ databases">
        <title>Halalkalibacter sp. nov. isolated from Lonar Lake, India.</title>
        <authorList>
            <person name="Joshi A."/>
            <person name="Thite S."/>
            <person name="Lodha T."/>
        </authorList>
    </citation>
    <scope>NUCLEOTIDE SEQUENCE</scope>
    <source>
        <strain evidence="4">MEB205</strain>
    </source>
</reference>
<evidence type="ECO:0000256" key="2">
    <source>
        <dbReference type="SAM" id="SignalP"/>
    </source>
</evidence>
<organism evidence="4 5">
    <name type="scientific">Halalkalibacter alkaliphilus</name>
    <dbReference type="NCBI Taxonomy" id="2917993"/>
    <lineage>
        <taxon>Bacteria</taxon>
        <taxon>Bacillati</taxon>
        <taxon>Bacillota</taxon>
        <taxon>Bacilli</taxon>
        <taxon>Bacillales</taxon>
        <taxon>Bacillaceae</taxon>
        <taxon>Halalkalibacter</taxon>
    </lineage>
</organism>
<dbReference type="EMBL" id="JAKRYL010000030">
    <property type="protein sequence ID" value="MCL7749496.1"/>
    <property type="molecule type" value="Genomic_DNA"/>
</dbReference>
<accession>A0A9X2I6Y0</accession>
<feature type="compositionally biased region" description="Acidic residues" evidence="1">
    <location>
        <begin position="24"/>
        <end position="45"/>
    </location>
</feature>
<dbReference type="PROSITE" id="PS51257">
    <property type="entry name" value="PROKAR_LIPOPROTEIN"/>
    <property type="match status" value="1"/>
</dbReference>
<evidence type="ECO:0000313" key="4">
    <source>
        <dbReference type="EMBL" id="MCL7749496.1"/>
    </source>
</evidence>
<dbReference type="InterPro" id="IPR027954">
    <property type="entry name" value="Transcobalamin-like_C"/>
</dbReference>
<comment type="caution">
    <text evidence="4">The sequence shown here is derived from an EMBL/GenBank/DDBJ whole genome shotgun (WGS) entry which is preliminary data.</text>
</comment>
<dbReference type="RefSeq" id="WP_250098356.1">
    <property type="nucleotide sequence ID" value="NZ_JAKRYL010000030.1"/>
</dbReference>
<sequence>MRYLFSILFAVLLTLTGCGANNETVEEPVQDEATEETQEGAEGVEESNATIVLSEEDPENILSEETISFEHGQTLMEVMDEHYDITTAYEGAFISGINGIEADDETSSYWLYTINGEEALVGAAEYELEHGDLIHFHYASIE</sequence>
<keyword evidence="5" id="KW-1185">Reference proteome</keyword>
<name>A0A9X2I6Y0_9BACI</name>
<feature type="signal peptide" evidence="2">
    <location>
        <begin position="1"/>
        <end position="20"/>
    </location>
</feature>
<protein>
    <submittedName>
        <fullName evidence="4">DUF4430 domain-containing protein</fullName>
    </submittedName>
</protein>
<feature type="region of interest" description="Disordered" evidence="1">
    <location>
        <begin position="24"/>
        <end position="48"/>
    </location>
</feature>
<keyword evidence="2" id="KW-0732">Signal</keyword>
<dbReference type="Proteomes" id="UP001139150">
    <property type="component" value="Unassembled WGS sequence"/>
</dbReference>
<proteinExistence type="predicted"/>
<evidence type="ECO:0000256" key="1">
    <source>
        <dbReference type="SAM" id="MobiDB-lite"/>
    </source>
</evidence>
<evidence type="ECO:0000259" key="3">
    <source>
        <dbReference type="Pfam" id="PF14478"/>
    </source>
</evidence>
<evidence type="ECO:0000313" key="5">
    <source>
        <dbReference type="Proteomes" id="UP001139150"/>
    </source>
</evidence>
<dbReference type="Gene3D" id="2.170.130.30">
    <property type="match status" value="1"/>
</dbReference>
<dbReference type="AlphaFoldDB" id="A0A9X2I6Y0"/>
<gene>
    <name evidence="4" type="ORF">MF646_20465</name>
</gene>
<dbReference type="Pfam" id="PF14478">
    <property type="entry name" value="DUF4430"/>
    <property type="match status" value="1"/>
</dbReference>
<feature type="chain" id="PRO_5040983971" evidence="2">
    <location>
        <begin position="21"/>
        <end position="142"/>
    </location>
</feature>
<feature type="domain" description="Transcobalamin-like C-terminal" evidence="3">
    <location>
        <begin position="72"/>
        <end position="139"/>
    </location>
</feature>